<keyword evidence="2" id="KW-1185">Reference proteome</keyword>
<organism evidence="1 2">
    <name type="scientific">Carex littledalei</name>
    <dbReference type="NCBI Taxonomy" id="544730"/>
    <lineage>
        <taxon>Eukaryota</taxon>
        <taxon>Viridiplantae</taxon>
        <taxon>Streptophyta</taxon>
        <taxon>Embryophyta</taxon>
        <taxon>Tracheophyta</taxon>
        <taxon>Spermatophyta</taxon>
        <taxon>Magnoliopsida</taxon>
        <taxon>Liliopsida</taxon>
        <taxon>Poales</taxon>
        <taxon>Cyperaceae</taxon>
        <taxon>Cyperoideae</taxon>
        <taxon>Cariceae</taxon>
        <taxon>Carex</taxon>
        <taxon>Carex subgen. Euthyceras</taxon>
    </lineage>
</organism>
<dbReference type="EMBL" id="SWLB01000013">
    <property type="protein sequence ID" value="KAF3331108.1"/>
    <property type="molecule type" value="Genomic_DNA"/>
</dbReference>
<dbReference type="AlphaFoldDB" id="A0A833VQD8"/>
<sequence>MPRSSAKGNSRADFTLPFRRPHSLARILSIERTFAILPFSYSSPLLQKIIKVKGPRKHLQLSPFLRTSLSPKQSAYFLRHTHRQPPYFSFKRIKYWISAILIASSFTLEQVKT</sequence>
<name>A0A833VQD8_9POAL</name>
<comment type="caution">
    <text evidence="1">The sequence shown here is derived from an EMBL/GenBank/DDBJ whole genome shotgun (WGS) entry which is preliminary data.</text>
</comment>
<gene>
    <name evidence="1" type="ORF">FCM35_KLT04462</name>
</gene>
<protein>
    <submittedName>
        <fullName evidence="1">Uncharacterized protein</fullName>
    </submittedName>
</protein>
<proteinExistence type="predicted"/>
<evidence type="ECO:0000313" key="1">
    <source>
        <dbReference type="EMBL" id="KAF3331108.1"/>
    </source>
</evidence>
<dbReference type="Proteomes" id="UP000623129">
    <property type="component" value="Unassembled WGS sequence"/>
</dbReference>
<evidence type="ECO:0000313" key="2">
    <source>
        <dbReference type="Proteomes" id="UP000623129"/>
    </source>
</evidence>
<accession>A0A833VQD8</accession>
<reference evidence="1" key="1">
    <citation type="submission" date="2020-01" db="EMBL/GenBank/DDBJ databases">
        <title>Genome sequence of Kobresia littledalei, the first chromosome-level genome in the family Cyperaceae.</title>
        <authorList>
            <person name="Qu G."/>
        </authorList>
    </citation>
    <scope>NUCLEOTIDE SEQUENCE</scope>
    <source>
        <strain evidence="1">C.B.Clarke</strain>
        <tissue evidence="1">Leaf</tissue>
    </source>
</reference>